<sequence>MASTTVDDLPASYLEDVTRTGMHNITGIRRKNKHDSGDPLPKLTDDLLQDLLNRNAQILIMRPWPWLGDYLALKSDLEGAAHKAFEQILKDPRKDREARRRHRSAQ</sequence>
<gene>
    <name evidence="1" type="ORF">CYMTET_47891</name>
</gene>
<name>A0AAE0BTC0_9CHLO</name>
<dbReference type="Proteomes" id="UP001190700">
    <property type="component" value="Unassembled WGS sequence"/>
</dbReference>
<reference evidence="1 2" key="1">
    <citation type="journal article" date="2015" name="Genome Biol. Evol.">
        <title>Comparative Genomics of a Bacterivorous Green Alga Reveals Evolutionary Causalities and Consequences of Phago-Mixotrophic Mode of Nutrition.</title>
        <authorList>
            <person name="Burns J.A."/>
            <person name="Paasch A."/>
            <person name="Narechania A."/>
            <person name="Kim E."/>
        </authorList>
    </citation>
    <scope>NUCLEOTIDE SEQUENCE [LARGE SCALE GENOMIC DNA]</scope>
    <source>
        <strain evidence="1 2">PLY_AMNH</strain>
    </source>
</reference>
<organism evidence="1 2">
    <name type="scientific">Cymbomonas tetramitiformis</name>
    <dbReference type="NCBI Taxonomy" id="36881"/>
    <lineage>
        <taxon>Eukaryota</taxon>
        <taxon>Viridiplantae</taxon>
        <taxon>Chlorophyta</taxon>
        <taxon>Pyramimonadophyceae</taxon>
        <taxon>Pyramimonadales</taxon>
        <taxon>Pyramimonadaceae</taxon>
        <taxon>Cymbomonas</taxon>
    </lineage>
</organism>
<dbReference type="EMBL" id="LGRX02033176">
    <property type="protein sequence ID" value="KAK3242416.1"/>
    <property type="molecule type" value="Genomic_DNA"/>
</dbReference>
<keyword evidence="2" id="KW-1185">Reference proteome</keyword>
<comment type="caution">
    <text evidence="1">The sequence shown here is derived from an EMBL/GenBank/DDBJ whole genome shotgun (WGS) entry which is preliminary data.</text>
</comment>
<proteinExistence type="predicted"/>
<evidence type="ECO:0000313" key="1">
    <source>
        <dbReference type="EMBL" id="KAK3242416.1"/>
    </source>
</evidence>
<evidence type="ECO:0000313" key="2">
    <source>
        <dbReference type="Proteomes" id="UP001190700"/>
    </source>
</evidence>
<protein>
    <submittedName>
        <fullName evidence="1">Uncharacterized protein</fullName>
    </submittedName>
</protein>
<accession>A0AAE0BTC0</accession>
<dbReference type="AlphaFoldDB" id="A0AAE0BTC0"/>